<feature type="compositionally biased region" description="Acidic residues" evidence="1">
    <location>
        <begin position="162"/>
        <end position="178"/>
    </location>
</feature>
<dbReference type="KEGG" id="cact:HZ995_03720"/>
<feature type="compositionally biased region" description="Low complexity" evidence="1">
    <location>
        <begin position="63"/>
        <end position="76"/>
    </location>
</feature>
<name>A0A975I830_9RHOB</name>
<dbReference type="AlphaFoldDB" id="A0A975I830"/>
<keyword evidence="2" id="KW-0472">Membrane</keyword>
<feature type="compositionally biased region" description="Basic and acidic residues" evidence="1">
    <location>
        <begin position="292"/>
        <end position="303"/>
    </location>
</feature>
<dbReference type="InterPro" id="IPR011723">
    <property type="entry name" value="Znf/thioredoxin_put"/>
</dbReference>
<proteinExistence type="predicted"/>
<evidence type="ECO:0000313" key="4">
    <source>
        <dbReference type="EMBL" id="QTN36642.1"/>
    </source>
</evidence>
<feature type="region of interest" description="Disordered" evidence="1">
    <location>
        <begin position="127"/>
        <end position="241"/>
    </location>
</feature>
<feature type="compositionally biased region" description="Acidic residues" evidence="1">
    <location>
        <begin position="127"/>
        <end position="144"/>
    </location>
</feature>
<dbReference type="RefSeq" id="WP_209357341.1">
    <property type="nucleotide sequence ID" value="NZ_CP060010.1"/>
</dbReference>
<feature type="region of interest" description="Disordered" evidence="1">
    <location>
        <begin position="255"/>
        <end position="314"/>
    </location>
</feature>
<reference evidence="4" key="1">
    <citation type="submission" date="2020-07" db="EMBL/GenBank/DDBJ databases">
        <title>Genome sequences of bacteria associated with the marine, planktonic diatom Thalassiosira profunda strain ECT2AJA-044.</title>
        <authorList>
            <person name="Gargas C.B."/>
            <person name="Roberts W.R."/>
            <person name="Alverson A.J."/>
        </authorList>
    </citation>
    <scope>NUCLEOTIDE SEQUENCE</scope>
    <source>
        <strain evidence="4">ECT2AJA-044</strain>
    </source>
</reference>
<evidence type="ECO:0000256" key="1">
    <source>
        <dbReference type="SAM" id="MobiDB-lite"/>
    </source>
</evidence>
<organism evidence="4 5">
    <name type="scientific">Cognatishimia activa</name>
    <dbReference type="NCBI Taxonomy" id="1715691"/>
    <lineage>
        <taxon>Bacteria</taxon>
        <taxon>Pseudomonadati</taxon>
        <taxon>Pseudomonadota</taxon>
        <taxon>Alphaproteobacteria</taxon>
        <taxon>Rhodobacterales</taxon>
        <taxon>Paracoccaceae</taxon>
        <taxon>Cognatishimia</taxon>
    </lineage>
</organism>
<feature type="compositionally biased region" description="Basic and acidic residues" evidence="1">
    <location>
        <begin position="206"/>
        <end position="222"/>
    </location>
</feature>
<gene>
    <name evidence="4" type="ORF">HZ995_03720</name>
</gene>
<feature type="compositionally biased region" description="Pro residues" evidence="1">
    <location>
        <begin position="145"/>
        <end position="161"/>
    </location>
</feature>
<dbReference type="Pfam" id="PF13717">
    <property type="entry name" value="Zn_ribbon_4"/>
    <property type="match status" value="1"/>
</dbReference>
<accession>A0A975I830</accession>
<dbReference type="Proteomes" id="UP000665026">
    <property type="component" value="Chromosome"/>
</dbReference>
<sequence>MRLNCPNCGAQYEVPIDVIPAEGRDVQCSSCGITWFQAHPDHDAEPDLDLNIPEAEDQWVAPAETAEPAAAESSESLQETLKEAVRAQMPEEVEEVIAEEVESRLDESPLGDFEAELDAQLATAEDVSWDAEPEAEVSEPESAPEPEPMAAPEPEPFYAPEPDPEPQFEAEAAQDESDPLFAPAAADPARGRARRRREVDPAVADILREEANHEAEARRAEETSIETQQEFGLETPEEDESVRRAGQARARMARMRGLSADPQVSAEPDPDVGGSRRNLLPDIEEINSTLRATEDRAPEELPDGRPTQTQRRRGASRLGFGMALILIAGLMFVYARPGAVTAQFPQFAPAVSGYVNSVDDGRIWLDVQMTKLMLWLDSMASDDGTADT</sequence>
<feature type="domain" description="Zinc finger/thioredoxin putative" evidence="3">
    <location>
        <begin position="1"/>
        <end position="36"/>
    </location>
</feature>
<keyword evidence="2" id="KW-0812">Transmembrane</keyword>
<dbReference type="EMBL" id="CP060010">
    <property type="protein sequence ID" value="QTN36642.1"/>
    <property type="molecule type" value="Genomic_DNA"/>
</dbReference>
<evidence type="ECO:0000313" key="5">
    <source>
        <dbReference type="Proteomes" id="UP000665026"/>
    </source>
</evidence>
<protein>
    <submittedName>
        <fullName evidence="4">Zinc-ribbon domain-containing protein</fullName>
    </submittedName>
</protein>
<keyword evidence="2" id="KW-1133">Transmembrane helix</keyword>
<feature type="transmembrane region" description="Helical" evidence="2">
    <location>
        <begin position="318"/>
        <end position="335"/>
    </location>
</feature>
<evidence type="ECO:0000256" key="2">
    <source>
        <dbReference type="SAM" id="Phobius"/>
    </source>
</evidence>
<dbReference type="NCBIfam" id="TIGR02098">
    <property type="entry name" value="MJ0042_CXXC"/>
    <property type="match status" value="1"/>
</dbReference>
<feature type="region of interest" description="Disordered" evidence="1">
    <location>
        <begin position="63"/>
        <end position="87"/>
    </location>
</feature>
<evidence type="ECO:0000259" key="3">
    <source>
        <dbReference type="Pfam" id="PF13717"/>
    </source>
</evidence>